<proteinExistence type="predicted"/>
<reference evidence="1 2" key="1">
    <citation type="submission" date="2014-11" db="EMBL/GenBank/DDBJ databases">
        <authorList>
            <person name="Aslett M.A."/>
            <person name="De Silva N."/>
        </authorList>
    </citation>
    <scope>NUCLEOTIDE SEQUENCE [LARGE SCALE GENOMIC DNA]</scope>
    <source>
        <strain evidence="1 2">ATCC9714</strain>
    </source>
</reference>
<name>A0ABM9RMC1_PARSO</name>
<keyword evidence="2" id="KW-1185">Reference proteome</keyword>
<dbReference type="EMBL" id="LN679998">
    <property type="protein sequence ID" value="CEJ73183.1"/>
    <property type="molecule type" value="Genomic_DNA"/>
</dbReference>
<accession>A0ABM9RMC1</accession>
<dbReference type="Proteomes" id="UP000032811">
    <property type="component" value="Chromosome 1"/>
</dbReference>
<evidence type="ECO:0000313" key="1">
    <source>
        <dbReference type="EMBL" id="CEJ73183.1"/>
    </source>
</evidence>
<gene>
    <name evidence="1" type="ORF">ATCC9714_10711</name>
</gene>
<sequence length="106" mass="12656">MIKAYSIGKIYFNENIINIEILVKNFKYQLNTVPRISRGRGDSLEELMRLISRKFLKDTELLQLEDNENVLECKYTKPHNAHYNEYEVTINNNGNIEKHLVYLKHR</sequence>
<protein>
    <submittedName>
        <fullName evidence="1">Uncharacterized protein</fullName>
    </submittedName>
</protein>
<organism evidence="1 2">
    <name type="scientific">Paraclostridium sordellii</name>
    <name type="common">Clostridium sordellii</name>
    <dbReference type="NCBI Taxonomy" id="1505"/>
    <lineage>
        <taxon>Bacteria</taxon>
        <taxon>Bacillati</taxon>
        <taxon>Bacillota</taxon>
        <taxon>Clostridia</taxon>
        <taxon>Peptostreptococcales</taxon>
        <taxon>Peptostreptococcaceae</taxon>
        <taxon>Paraclostridium</taxon>
    </lineage>
</organism>
<evidence type="ECO:0000313" key="2">
    <source>
        <dbReference type="Proteomes" id="UP000032811"/>
    </source>
</evidence>